<feature type="compositionally biased region" description="Basic and acidic residues" evidence="1">
    <location>
        <begin position="14"/>
        <end position="24"/>
    </location>
</feature>
<feature type="compositionally biased region" description="Polar residues" evidence="1">
    <location>
        <begin position="110"/>
        <end position="126"/>
    </location>
</feature>
<feature type="compositionally biased region" description="Basic and acidic residues" evidence="1">
    <location>
        <begin position="68"/>
        <end position="77"/>
    </location>
</feature>
<keyword evidence="3" id="KW-1185">Reference proteome</keyword>
<evidence type="ECO:0000313" key="3">
    <source>
        <dbReference type="Proteomes" id="UP000693970"/>
    </source>
</evidence>
<dbReference type="OrthoDB" id="49139at2759"/>
<accession>A0A9K3KT40</accession>
<feature type="compositionally biased region" description="Low complexity" evidence="1">
    <location>
        <begin position="32"/>
        <end position="52"/>
    </location>
</feature>
<proteinExistence type="predicted"/>
<protein>
    <submittedName>
        <fullName evidence="2">Uncharacterized protein</fullName>
    </submittedName>
</protein>
<evidence type="ECO:0000256" key="1">
    <source>
        <dbReference type="SAM" id="MobiDB-lite"/>
    </source>
</evidence>
<comment type="caution">
    <text evidence="2">The sequence shown here is derived from an EMBL/GenBank/DDBJ whole genome shotgun (WGS) entry which is preliminary data.</text>
</comment>
<reference evidence="2" key="1">
    <citation type="journal article" date="2021" name="Sci. Rep.">
        <title>Diploid genomic architecture of Nitzschia inconspicua, an elite biomass production diatom.</title>
        <authorList>
            <person name="Oliver A."/>
            <person name="Podell S."/>
            <person name="Pinowska A."/>
            <person name="Traller J.C."/>
            <person name="Smith S.R."/>
            <person name="McClure R."/>
            <person name="Beliaev A."/>
            <person name="Bohutskyi P."/>
            <person name="Hill E.A."/>
            <person name="Rabines A."/>
            <person name="Zheng H."/>
            <person name="Allen L.Z."/>
            <person name="Kuo A."/>
            <person name="Grigoriev I.V."/>
            <person name="Allen A.E."/>
            <person name="Hazlebeck D."/>
            <person name="Allen E.E."/>
        </authorList>
    </citation>
    <scope>NUCLEOTIDE SEQUENCE</scope>
    <source>
        <strain evidence="2">Hildebrandi</strain>
    </source>
</reference>
<name>A0A9K3KT40_9STRA</name>
<feature type="region of interest" description="Disordered" evidence="1">
    <location>
        <begin position="12"/>
        <end position="146"/>
    </location>
</feature>
<gene>
    <name evidence="2" type="ORF">IV203_011758</name>
</gene>
<dbReference type="Proteomes" id="UP000693970">
    <property type="component" value="Unassembled WGS sequence"/>
</dbReference>
<dbReference type="AlphaFoldDB" id="A0A9K3KT40"/>
<evidence type="ECO:0000313" key="2">
    <source>
        <dbReference type="EMBL" id="KAG7349161.1"/>
    </source>
</evidence>
<sequence>MCLLCCCRRKHQHGTGDNDGDKNDFNVIADTNARSTSSSQRQQQSNSGSNSPRRNKGILGGLFSRKKKADEEDRSTDGSEAEALDQFPKELKGPPPTFTPHAPNDFHPSAIQSKITEVSNENSTIVHSAHPSKKVNPAALPPSARQSAFHGPPRFDWIDIEYAAATKIQSVQRRNMVMKNLEQRGLSTSAIRNRKRRRKAVNRSYHTKVQQHAETPSLFNCCAAGLAFGALTDDDDRAYREYQRRQYEERVRQQQEHEEEMRRKYLQEHGMKEANQILEIMEAQD</sequence>
<dbReference type="EMBL" id="JAGRRH010000019">
    <property type="protein sequence ID" value="KAG7349161.1"/>
    <property type="molecule type" value="Genomic_DNA"/>
</dbReference>
<reference evidence="2" key="2">
    <citation type="submission" date="2021-04" db="EMBL/GenBank/DDBJ databases">
        <authorList>
            <person name="Podell S."/>
        </authorList>
    </citation>
    <scope>NUCLEOTIDE SEQUENCE</scope>
    <source>
        <strain evidence="2">Hildebrandi</strain>
    </source>
</reference>
<organism evidence="2 3">
    <name type="scientific">Nitzschia inconspicua</name>
    <dbReference type="NCBI Taxonomy" id="303405"/>
    <lineage>
        <taxon>Eukaryota</taxon>
        <taxon>Sar</taxon>
        <taxon>Stramenopiles</taxon>
        <taxon>Ochrophyta</taxon>
        <taxon>Bacillariophyta</taxon>
        <taxon>Bacillariophyceae</taxon>
        <taxon>Bacillariophycidae</taxon>
        <taxon>Bacillariales</taxon>
        <taxon>Bacillariaceae</taxon>
        <taxon>Nitzschia</taxon>
    </lineage>
</organism>